<comment type="caution">
    <text evidence="2">The sequence shown here is derived from an EMBL/GenBank/DDBJ whole genome shotgun (WGS) entry which is preliminary data.</text>
</comment>
<dbReference type="Proteomes" id="UP000824120">
    <property type="component" value="Chromosome 1"/>
</dbReference>
<reference evidence="2 3" key="1">
    <citation type="submission" date="2020-09" db="EMBL/GenBank/DDBJ databases">
        <title>De no assembly of potato wild relative species, Solanum commersonii.</title>
        <authorList>
            <person name="Cho K."/>
        </authorList>
    </citation>
    <scope>NUCLEOTIDE SEQUENCE [LARGE SCALE GENOMIC DNA]</scope>
    <source>
        <strain evidence="2">LZ3.2</strain>
        <tissue evidence="2">Leaf</tissue>
    </source>
</reference>
<dbReference type="EMBL" id="JACXVP010000001">
    <property type="protein sequence ID" value="KAG5628715.1"/>
    <property type="molecule type" value="Genomic_DNA"/>
</dbReference>
<evidence type="ECO:0000313" key="3">
    <source>
        <dbReference type="Proteomes" id="UP000824120"/>
    </source>
</evidence>
<accession>A0A9J6AWW1</accession>
<name>A0A9J6AWW1_SOLCO</name>
<protein>
    <submittedName>
        <fullName evidence="2">Uncharacterized protein</fullName>
    </submittedName>
</protein>
<proteinExistence type="predicted"/>
<keyword evidence="3" id="KW-1185">Reference proteome</keyword>
<gene>
    <name evidence="2" type="ORF">H5410_000432</name>
</gene>
<evidence type="ECO:0000313" key="2">
    <source>
        <dbReference type="EMBL" id="KAG5628715.1"/>
    </source>
</evidence>
<evidence type="ECO:0000256" key="1">
    <source>
        <dbReference type="SAM" id="MobiDB-lite"/>
    </source>
</evidence>
<sequence length="209" mass="23249">MDGVLSDCEEVDKLIEVKKKWSTYFSLNRMFMTTNPKIILSLPLLFKKRPATSQARQCEGTAAGEEPPEARPPSLFSPLLVAFLFSSPPSLVCIMPDRLTSVGKCLTLVGEKSAIRGQASERQQLRPVKPPDSSEDHQQHQQSSDQQQLRCLQPTEPFASSLLFDGVNTNKHQHQCSVQEVGHAKDSGEALGSSNYVKRWILTDPSWKA</sequence>
<organism evidence="2 3">
    <name type="scientific">Solanum commersonii</name>
    <name type="common">Commerson's wild potato</name>
    <name type="synonym">Commerson's nightshade</name>
    <dbReference type="NCBI Taxonomy" id="4109"/>
    <lineage>
        <taxon>Eukaryota</taxon>
        <taxon>Viridiplantae</taxon>
        <taxon>Streptophyta</taxon>
        <taxon>Embryophyta</taxon>
        <taxon>Tracheophyta</taxon>
        <taxon>Spermatophyta</taxon>
        <taxon>Magnoliopsida</taxon>
        <taxon>eudicotyledons</taxon>
        <taxon>Gunneridae</taxon>
        <taxon>Pentapetalae</taxon>
        <taxon>asterids</taxon>
        <taxon>lamiids</taxon>
        <taxon>Solanales</taxon>
        <taxon>Solanaceae</taxon>
        <taxon>Solanoideae</taxon>
        <taxon>Solaneae</taxon>
        <taxon>Solanum</taxon>
    </lineage>
</organism>
<feature type="region of interest" description="Disordered" evidence="1">
    <location>
        <begin position="117"/>
        <end position="150"/>
    </location>
</feature>
<dbReference type="AlphaFoldDB" id="A0A9J6AWW1"/>